<accession>A0ACC2N012</accession>
<sequence>MDPFSLDASGAGTGEGKNREGRSGVERRGGGEREVRQWWVMDEALHQCGRRYATGAVRSGGEFDGQWEIDFGLRTLVSRHGLGLAFIGWGTVELGAHVPCLPCAYGQAVPRSASKNCISPPSNIWKEKGHGNVAKPLVPTVHTYNTRRRRKQMALAIGAIEPHRLYFCKTLPLLPKPFCRFYLFYYYSPLTLPSRTCQRFSSEPNSGVDDFPCKNAYDVLGVSESSSLAEIKASFLKLAKETHPDVADASDSTAPQRFVQILAAYEILSDSEKRAHYDQYLFTQKKIVQKQSRQGSGMYRYMSHVTKTEQIEVVEWLKWYRCAINDIISQEKVVVGSGYFDILESEFYAAIHRAYYGPLIESMDLLPDCFEAEERSAYDIPEVLHLVSGRDLFGIVCLVDKAPELSHASFEKLTHCTSMMSMKSEVLKHAEIQQTQVRDYKDFGSDAYKDLELHISGTVVAVATRIPPKRNFNGIQSQDSQDHIHVFLNLDEDGIFTSHSRFSKPILGSSDGSRIFMGTISGLGTNPEESSCFVYNNCGTKTHVLMKHRTLLVKHMHWYQAGDEVSPCECRCSRARLPSSKFWLFEPRCSMHDIGGWYVETFGRDKKGRTIPSQRQWDGTYPTDYSEKRLHPAMYLLVLAYRTLDLEDAKRRKHTQIQLVEHNQDPDHSPHKAHPEHEKENISGRILF</sequence>
<reference evidence="1 2" key="1">
    <citation type="journal article" date="2022" name="Hortic Res">
        <title>A haplotype resolved chromosomal level avocado genome allows analysis of novel avocado genes.</title>
        <authorList>
            <person name="Nath O."/>
            <person name="Fletcher S.J."/>
            <person name="Hayward A."/>
            <person name="Shaw L.M."/>
            <person name="Masouleh A.K."/>
            <person name="Furtado A."/>
            <person name="Henry R.J."/>
            <person name="Mitter N."/>
        </authorList>
    </citation>
    <scope>NUCLEOTIDE SEQUENCE [LARGE SCALE GENOMIC DNA]</scope>
    <source>
        <strain evidence="2">cv. Hass</strain>
    </source>
</reference>
<proteinExistence type="predicted"/>
<dbReference type="Proteomes" id="UP001234297">
    <property type="component" value="Chromosome 1"/>
</dbReference>
<protein>
    <submittedName>
        <fullName evidence="1">Uncharacterized protein</fullName>
    </submittedName>
</protein>
<evidence type="ECO:0000313" key="1">
    <source>
        <dbReference type="EMBL" id="KAJ8651065.1"/>
    </source>
</evidence>
<dbReference type="EMBL" id="CM056809">
    <property type="protein sequence ID" value="KAJ8651065.1"/>
    <property type="molecule type" value="Genomic_DNA"/>
</dbReference>
<name>A0ACC2N012_PERAE</name>
<evidence type="ECO:0000313" key="2">
    <source>
        <dbReference type="Proteomes" id="UP001234297"/>
    </source>
</evidence>
<gene>
    <name evidence="1" type="ORF">MRB53_004088</name>
</gene>
<keyword evidence="2" id="KW-1185">Reference proteome</keyword>
<comment type="caution">
    <text evidence="1">The sequence shown here is derived from an EMBL/GenBank/DDBJ whole genome shotgun (WGS) entry which is preliminary data.</text>
</comment>
<organism evidence="1 2">
    <name type="scientific">Persea americana</name>
    <name type="common">Avocado</name>
    <dbReference type="NCBI Taxonomy" id="3435"/>
    <lineage>
        <taxon>Eukaryota</taxon>
        <taxon>Viridiplantae</taxon>
        <taxon>Streptophyta</taxon>
        <taxon>Embryophyta</taxon>
        <taxon>Tracheophyta</taxon>
        <taxon>Spermatophyta</taxon>
        <taxon>Magnoliopsida</taxon>
        <taxon>Magnoliidae</taxon>
        <taxon>Laurales</taxon>
        <taxon>Lauraceae</taxon>
        <taxon>Persea</taxon>
    </lineage>
</organism>